<dbReference type="Gene3D" id="3.20.80.10">
    <property type="entry name" value="Regulatory factor, effector binding domain"/>
    <property type="match status" value="1"/>
</dbReference>
<dbReference type="RefSeq" id="WP_393174168.1">
    <property type="nucleotide sequence ID" value="NZ_JBICRM010000036.1"/>
</dbReference>
<dbReference type="InterPro" id="IPR029442">
    <property type="entry name" value="GyrI-like"/>
</dbReference>
<proteinExistence type="predicted"/>
<accession>A0ABW7AT67</accession>
<organism evidence="3 4">
    <name type="scientific">Nonomuraea marmarensis</name>
    <dbReference type="NCBI Taxonomy" id="3351344"/>
    <lineage>
        <taxon>Bacteria</taxon>
        <taxon>Bacillati</taxon>
        <taxon>Actinomycetota</taxon>
        <taxon>Actinomycetes</taxon>
        <taxon>Streptosporangiales</taxon>
        <taxon>Streptosporangiaceae</taxon>
        <taxon>Nonomuraea</taxon>
    </lineage>
</organism>
<gene>
    <name evidence="3" type="ORF">ACFLIM_40130</name>
</gene>
<dbReference type="Proteomes" id="UP001603978">
    <property type="component" value="Unassembled WGS sequence"/>
</dbReference>
<dbReference type="InterPro" id="IPR011256">
    <property type="entry name" value="Reg_factor_effector_dom_sf"/>
</dbReference>
<feature type="region of interest" description="Disordered" evidence="1">
    <location>
        <begin position="1"/>
        <end position="20"/>
    </location>
</feature>
<reference evidence="3 4" key="1">
    <citation type="submission" date="2024-10" db="EMBL/GenBank/DDBJ databases">
        <authorList>
            <person name="Topkara A.R."/>
            <person name="Saygin H."/>
        </authorList>
    </citation>
    <scope>NUCLEOTIDE SEQUENCE [LARGE SCALE GENOMIC DNA]</scope>
    <source>
        <strain evidence="3 4">M3C6</strain>
    </source>
</reference>
<comment type="caution">
    <text evidence="3">The sequence shown here is derived from an EMBL/GenBank/DDBJ whole genome shotgun (WGS) entry which is preliminary data.</text>
</comment>
<sequence length="105" mass="11697">MRYHSVDDEQTDVEIGVPVPDGVTGEGTIVAGQLPGGRVIVIVHLGGHDRLSEAYNRIEEWLTAHNGPEGAAWEVYEWIDLSTEPDPSRWPAPSEWRTEIVQPVR</sequence>
<dbReference type="Pfam" id="PF06445">
    <property type="entry name" value="GyrI-like"/>
    <property type="match status" value="1"/>
</dbReference>
<evidence type="ECO:0000256" key="1">
    <source>
        <dbReference type="SAM" id="MobiDB-lite"/>
    </source>
</evidence>
<evidence type="ECO:0000313" key="3">
    <source>
        <dbReference type="EMBL" id="MFG1709417.1"/>
    </source>
</evidence>
<dbReference type="SUPFAM" id="SSF55136">
    <property type="entry name" value="Probable bacterial effector-binding domain"/>
    <property type="match status" value="1"/>
</dbReference>
<keyword evidence="4" id="KW-1185">Reference proteome</keyword>
<protein>
    <submittedName>
        <fullName evidence="3">GyrI-like domain-containing protein</fullName>
    </submittedName>
</protein>
<feature type="domain" description="GyrI-like small molecule binding" evidence="2">
    <location>
        <begin position="5"/>
        <end position="104"/>
    </location>
</feature>
<evidence type="ECO:0000259" key="2">
    <source>
        <dbReference type="Pfam" id="PF06445"/>
    </source>
</evidence>
<name>A0ABW7AT67_9ACTN</name>
<dbReference type="EMBL" id="JBICRM010000036">
    <property type="protein sequence ID" value="MFG1709417.1"/>
    <property type="molecule type" value="Genomic_DNA"/>
</dbReference>
<evidence type="ECO:0000313" key="4">
    <source>
        <dbReference type="Proteomes" id="UP001603978"/>
    </source>
</evidence>